<dbReference type="SUPFAM" id="SSF52980">
    <property type="entry name" value="Restriction endonuclease-like"/>
    <property type="match status" value="1"/>
</dbReference>
<dbReference type="Pfam" id="PF02021">
    <property type="entry name" value="UPF0102"/>
    <property type="match status" value="1"/>
</dbReference>
<comment type="caution">
    <text evidence="2">The sequence shown here is derived from an EMBL/GenBank/DDBJ whole genome shotgun (WGS) entry which is preliminary data.</text>
</comment>
<reference evidence="2 3" key="1">
    <citation type="submission" date="2015-06" db="EMBL/GenBank/DDBJ databases">
        <title>Genome sequence of Mycobacterium conceptionense strain MLE.</title>
        <authorList>
            <person name="Greninger A.L."/>
            <person name="Cunningham G."/>
            <person name="Chiu C.Y."/>
            <person name="Miller S."/>
        </authorList>
    </citation>
    <scope>NUCLEOTIDE SEQUENCE [LARGE SCALE GENOMIC DNA]</scope>
    <source>
        <strain evidence="2 3">MLE</strain>
    </source>
</reference>
<dbReference type="EMBL" id="LFOD01000085">
    <property type="protein sequence ID" value="KMV13628.1"/>
    <property type="molecule type" value="Genomic_DNA"/>
</dbReference>
<dbReference type="AlphaFoldDB" id="A0A0J8TW26"/>
<evidence type="ECO:0000256" key="1">
    <source>
        <dbReference type="ARBA" id="ARBA00006738"/>
    </source>
</evidence>
<sequence length="105" mass="11260">MSNPIDIVCDYVSGLGAQVLDRRSGSGTDAYTPDIVARFDGGVLAFVRVRARAGADTEVSPADLAQLRAEAVQWFTRNETDYQSVRIDIAAVTANGMIHYRPAAG</sequence>
<evidence type="ECO:0000313" key="3">
    <source>
        <dbReference type="Proteomes" id="UP000037594"/>
    </source>
</evidence>
<organism evidence="2 3">
    <name type="scientific">Mycolicibacterium conceptionense</name>
    <dbReference type="NCBI Taxonomy" id="451644"/>
    <lineage>
        <taxon>Bacteria</taxon>
        <taxon>Bacillati</taxon>
        <taxon>Actinomycetota</taxon>
        <taxon>Actinomycetes</taxon>
        <taxon>Mycobacteriales</taxon>
        <taxon>Mycobacteriaceae</taxon>
        <taxon>Mycolicibacterium</taxon>
    </lineage>
</organism>
<dbReference type="InterPro" id="IPR011856">
    <property type="entry name" value="tRNA_endonuc-like_dom_sf"/>
</dbReference>
<accession>A0A0J8TW26</accession>
<proteinExistence type="inferred from homology"/>
<dbReference type="OrthoDB" id="9802516at2"/>
<comment type="similarity">
    <text evidence="1">Belongs to the UPF0102 family.</text>
</comment>
<dbReference type="Gene3D" id="3.40.1350.10">
    <property type="match status" value="1"/>
</dbReference>
<dbReference type="InterPro" id="IPR003509">
    <property type="entry name" value="UPF0102_YraN-like"/>
</dbReference>
<dbReference type="PATRIC" id="fig|451644.5.peg.7056"/>
<dbReference type="GO" id="GO:0003676">
    <property type="term" value="F:nucleic acid binding"/>
    <property type="evidence" value="ECO:0007669"/>
    <property type="project" value="InterPro"/>
</dbReference>
<name>A0A0J8TW26_9MYCO</name>
<evidence type="ECO:0000313" key="2">
    <source>
        <dbReference type="EMBL" id="KMV13628.1"/>
    </source>
</evidence>
<dbReference type="InterPro" id="IPR011335">
    <property type="entry name" value="Restrct_endonuc-II-like"/>
</dbReference>
<evidence type="ECO:0008006" key="4">
    <source>
        <dbReference type="Google" id="ProtNLM"/>
    </source>
</evidence>
<dbReference type="RefSeq" id="WP_048896619.1">
    <property type="nucleotide sequence ID" value="NZ_LFOD01000085.1"/>
</dbReference>
<gene>
    <name evidence="2" type="ORF">ACT17_34310</name>
</gene>
<protein>
    <recommendedName>
        <fullName evidence="4">Endonuclease</fullName>
    </recommendedName>
</protein>
<dbReference type="Proteomes" id="UP000037594">
    <property type="component" value="Unassembled WGS sequence"/>
</dbReference>